<dbReference type="Proteomes" id="UP001177021">
    <property type="component" value="Unassembled WGS sequence"/>
</dbReference>
<accession>A0ACB0M7G5</accession>
<comment type="caution">
    <text evidence="1">The sequence shown here is derived from an EMBL/GenBank/DDBJ whole genome shotgun (WGS) entry which is preliminary data.</text>
</comment>
<protein>
    <submittedName>
        <fullName evidence="1">Uncharacterized protein</fullName>
    </submittedName>
</protein>
<evidence type="ECO:0000313" key="2">
    <source>
        <dbReference type="Proteomes" id="UP001177021"/>
    </source>
</evidence>
<sequence length="702" mass="78635">MAYSNHTHLYYPDPITIPTSSPFYSTNTPLTTPSPNLCFNHGYTPHSPTPSLSPSPYATSTAYVHPYSPPPLTPSSSFNPYFSSATTPPNIYSSPPHSNPYSSYVSQQQPPSIQYSTFPSYPHHLHDPSYHSPQSFTYPPYSSNPNSTASPSPNHYTSYTTSSPSDYAYSNHYNYTQHPSYHTPFLPQQPNQTPNSNYLQHITTFHDQQISSKPAEISGKYKKEWEEYQRVFAEKLQAIRLAFKENLQKVSDKYKALKQSSQERLVTANSEKVEEEKPQEEEAEFTISGEEKESTEENKEEKKQEFKTYHDSLSQFPSPCPKLPPSPFPSTLSSPAPTPKSPDMIVPQFSVLGPQVLVPLPAPPPRPQDIVSDPNPVDRVLIFVLDVMTTTKVWSPPPPFPPPKPPDTTSTPVSTQKSPDQVLHLFVTPSPTLLQPPKPPDPCLLTIYSPPRHVSVPLPSTSPRPPPKPKYHSSTMRFFSRFILFYQYCSPKFQPPLDLFVAFTNESWTFNKTTICVKSQCPITRRHVALHAPAAFINSQHARDSRAHSNRSIASTCSFTIFLCERVIYSPHSHFVFSKPFPKPHDLFISFTISSQPFAKTTIHVVSTISTSINPIFTVPSIGFNQSTYGPPNTSPIFCYGQVHGQKSNRAQVSLLTKANKLSTLPQNSFGPPHPRPARKPPDLSLNLEDKVQVNPAAMIED</sequence>
<organism evidence="1 2">
    <name type="scientific">Trifolium pratense</name>
    <name type="common">Red clover</name>
    <dbReference type="NCBI Taxonomy" id="57577"/>
    <lineage>
        <taxon>Eukaryota</taxon>
        <taxon>Viridiplantae</taxon>
        <taxon>Streptophyta</taxon>
        <taxon>Embryophyta</taxon>
        <taxon>Tracheophyta</taxon>
        <taxon>Spermatophyta</taxon>
        <taxon>Magnoliopsida</taxon>
        <taxon>eudicotyledons</taxon>
        <taxon>Gunneridae</taxon>
        <taxon>Pentapetalae</taxon>
        <taxon>rosids</taxon>
        <taxon>fabids</taxon>
        <taxon>Fabales</taxon>
        <taxon>Fabaceae</taxon>
        <taxon>Papilionoideae</taxon>
        <taxon>50 kb inversion clade</taxon>
        <taxon>NPAAA clade</taxon>
        <taxon>Hologalegina</taxon>
        <taxon>IRL clade</taxon>
        <taxon>Trifolieae</taxon>
        <taxon>Trifolium</taxon>
    </lineage>
</organism>
<reference evidence="1" key="1">
    <citation type="submission" date="2023-10" db="EMBL/GenBank/DDBJ databases">
        <authorList>
            <person name="Rodriguez Cubillos JULIANA M."/>
            <person name="De Vega J."/>
        </authorList>
    </citation>
    <scope>NUCLEOTIDE SEQUENCE</scope>
</reference>
<evidence type="ECO:0000313" key="1">
    <source>
        <dbReference type="EMBL" id="CAJ2676664.1"/>
    </source>
</evidence>
<name>A0ACB0M7G5_TRIPR</name>
<gene>
    <name evidence="1" type="ORF">MILVUS5_LOCUS39354</name>
</gene>
<dbReference type="EMBL" id="CASHSV030000823">
    <property type="protein sequence ID" value="CAJ2676664.1"/>
    <property type="molecule type" value="Genomic_DNA"/>
</dbReference>
<proteinExistence type="predicted"/>
<keyword evidence="2" id="KW-1185">Reference proteome</keyword>